<accession>A0ABW2HLR3</accession>
<protein>
    <submittedName>
        <fullName evidence="2">ABC transporter permease</fullName>
    </submittedName>
</protein>
<name>A0ABW2HLR3_9ACTN</name>
<feature type="transmembrane region" description="Helical" evidence="1">
    <location>
        <begin position="342"/>
        <end position="360"/>
    </location>
</feature>
<feature type="transmembrane region" description="Helical" evidence="1">
    <location>
        <begin position="79"/>
        <end position="99"/>
    </location>
</feature>
<dbReference type="RefSeq" id="WP_378965819.1">
    <property type="nucleotide sequence ID" value="NZ_JBHTBJ010000005.1"/>
</dbReference>
<gene>
    <name evidence="2" type="ORF">ACFQS1_09255</name>
</gene>
<organism evidence="2 3">
    <name type="scientific">Paractinoplanes rhizophilus</name>
    <dbReference type="NCBI Taxonomy" id="1416877"/>
    <lineage>
        <taxon>Bacteria</taxon>
        <taxon>Bacillati</taxon>
        <taxon>Actinomycetota</taxon>
        <taxon>Actinomycetes</taxon>
        <taxon>Micromonosporales</taxon>
        <taxon>Micromonosporaceae</taxon>
        <taxon>Paractinoplanes</taxon>
    </lineage>
</organism>
<keyword evidence="1" id="KW-1133">Transmembrane helix</keyword>
<sequence length="525" mass="54683">MTGVGRLIRLVLRRDRFLLPIWVLIFGVLPAGYYASFEGLFPTDAERIQYATVSADNAGFVALYGLLHGDSFAALANWRAGFVPVMIGLVALLTVIRHTRTDEEAGRAELVGSTVVGRHAVLAAALLVTCGASALLGLITFASMAGRTSDVAGSLAFGAEFALSGILFATIAAITAQLTSGARAARSIAIVALGASYALRVGGDTSSLGDGSLSWLSWISPLGWVTRIFPYGPLNWWPVLLSVLLSAVAVAVAVVLRGRRDLGDGLFPARLGRATAAASLRTPLALAWRLHRGLLIGWTLGLALLGLIFGGVGGSVLDIAQDNKGLSEIFTRLGGSSQLVDSYFAGTAGIVGLIAACYGVQATLRLRDEEATGHAEAVLATSVSRYAWAGSHLLFSLLGPALALFAEGLVAGLTYSPGDFGGILAGTMLQLPAVWVLAGLTVLVFGLLPRWSLVAWAAPAACLLILLVGETLQLNQWLLDISPFTHTPRLPGGTISATPMVTLLAVAVVFGALGIAGLRRRNIPD</sequence>
<evidence type="ECO:0000256" key="1">
    <source>
        <dbReference type="SAM" id="Phobius"/>
    </source>
</evidence>
<feature type="transmembrane region" description="Helical" evidence="1">
    <location>
        <begin position="119"/>
        <end position="143"/>
    </location>
</feature>
<keyword evidence="3" id="KW-1185">Reference proteome</keyword>
<feature type="transmembrane region" description="Helical" evidence="1">
    <location>
        <begin position="17"/>
        <end position="36"/>
    </location>
</feature>
<dbReference type="EMBL" id="JBHTBJ010000005">
    <property type="protein sequence ID" value="MFC7274164.1"/>
    <property type="molecule type" value="Genomic_DNA"/>
</dbReference>
<feature type="transmembrane region" description="Helical" evidence="1">
    <location>
        <begin position="184"/>
        <end position="201"/>
    </location>
</feature>
<feature type="transmembrane region" description="Helical" evidence="1">
    <location>
        <begin position="294"/>
        <end position="317"/>
    </location>
</feature>
<feature type="transmembrane region" description="Helical" evidence="1">
    <location>
        <begin position="453"/>
        <end position="474"/>
    </location>
</feature>
<evidence type="ECO:0000313" key="2">
    <source>
        <dbReference type="EMBL" id="MFC7274164.1"/>
    </source>
</evidence>
<feature type="transmembrane region" description="Helical" evidence="1">
    <location>
        <begin position="494"/>
        <end position="518"/>
    </location>
</feature>
<reference evidence="3" key="1">
    <citation type="journal article" date="2019" name="Int. J. Syst. Evol. Microbiol.">
        <title>The Global Catalogue of Microorganisms (GCM) 10K type strain sequencing project: providing services to taxonomists for standard genome sequencing and annotation.</title>
        <authorList>
            <consortium name="The Broad Institute Genomics Platform"/>
            <consortium name="The Broad Institute Genome Sequencing Center for Infectious Disease"/>
            <person name="Wu L."/>
            <person name="Ma J."/>
        </authorList>
    </citation>
    <scope>NUCLEOTIDE SEQUENCE [LARGE SCALE GENOMIC DNA]</scope>
    <source>
        <strain evidence="3">XZYJT-10</strain>
    </source>
</reference>
<comment type="caution">
    <text evidence="2">The sequence shown here is derived from an EMBL/GenBank/DDBJ whole genome shotgun (WGS) entry which is preliminary data.</text>
</comment>
<evidence type="ECO:0000313" key="3">
    <source>
        <dbReference type="Proteomes" id="UP001596548"/>
    </source>
</evidence>
<feature type="transmembrane region" description="Helical" evidence="1">
    <location>
        <begin position="393"/>
        <end position="415"/>
    </location>
</feature>
<proteinExistence type="predicted"/>
<feature type="transmembrane region" description="Helical" evidence="1">
    <location>
        <begin position="236"/>
        <end position="256"/>
    </location>
</feature>
<keyword evidence="1" id="KW-0812">Transmembrane</keyword>
<keyword evidence="1" id="KW-0472">Membrane</keyword>
<feature type="transmembrane region" description="Helical" evidence="1">
    <location>
        <begin position="421"/>
        <end position="446"/>
    </location>
</feature>
<feature type="transmembrane region" description="Helical" evidence="1">
    <location>
        <begin position="155"/>
        <end position="178"/>
    </location>
</feature>
<dbReference type="Proteomes" id="UP001596548">
    <property type="component" value="Unassembled WGS sequence"/>
</dbReference>